<dbReference type="PANTHER" id="PTHR10434:SF11">
    <property type="entry name" value="1-ACYL-SN-GLYCEROL-3-PHOSPHATE ACYLTRANSFERASE"/>
    <property type="match status" value="1"/>
</dbReference>
<dbReference type="SUPFAM" id="SSF69593">
    <property type="entry name" value="Glycerol-3-phosphate (1)-acyltransferase"/>
    <property type="match status" value="1"/>
</dbReference>
<proteinExistence type="predicted"/>
<dbReference type="CDD" id="cd07989">
    <property type="entry name" value="LPLAT_AGPAT-like"/>
    <property type="match status" value="1"/>
</dbReference>
<evidence type="ECO:0000256" key="2">
    <source>
        <dbReference type="ARBA" id="ARBA00023315"/>
    </source>
</evidence>
<comment type="caution">
    <text evidence="4">The sequence shown here is derived from an EMBL/GenBank/DDBJ whole genome shotgun (WGS) entry which is preliminary data.</text>
</comment>
<sequence length="224" mass="23520">MNFHRTAHPLSPSSTPRRAGSVLRHWLWRTVCGASGGLTVTGRWETRGGCVVVANHASHADTAALLAALPPAARPVFGAAADYWFDVPVRRFVATSLAGILPVRRTGDGGYAALLAAAAPALRAGRTVVLYPEGTRSTDGSIGEFRSGALRLARECGVPIIPVAIAGTADVLPKDGRYSPAPMRVRLGAPLDPHDTSAAQLRAHVSALREDFEGRAGDRYALAS</sequence>
<dbReference type="GO" id="GO:0003841">
    <property type="term" value="F:1-acylglycerol-3-phosphate O-acyltransferase activity"/>
    <property type="evidence" value="ECO:0007669"/>
    <property type="project" value="TreeGrafter"/>
</dbReference>
<reference evidence="4" key="2">
    <citation type="journal article" date="2022" name="BMC Genomics">
        <title>Comparative genome analysis of mycobacteria focusing on tRNA and non-coding RNA.</title>
        <authorList>
            <person name="Behra P.R.K."/>
            <person name="Pettersson B.M.F."/>
            <person name="Ramesh M."/>
            <person name="Das S."/>
            <person name="Dasgupta S."/>
            <person name="Kirsebom L.A."/>
        </authorList>
    </citation>
    <scope>NUCLEOTIDE SEQUENCE</scope>
    <source>
        <strain evidence="4">DSM 44615</strain>
    </source>
</reference>
<feature type="domain" description="Phospholipid/glycerol acyltransferase" evidence="3">
    <location>
        <begin position="50"/>
        <end position="168"/>
    </location>
</feature>
<accession>A0A9X3BMI1</accession>
<dbReference type="Proteomes" id="UP001140293">
    <property type="component" value="Unassembled WGS sequence"/>
</dbReference>
<reference evidence="4" key="1">
    <citation type="submission" date="2020-07" db="EMBL/GenBank/DDBJ databases">
        <authorList>
            <person name="Pettersson B.M.F."/>
            <person name="Behra P.R.K."/>
            <person name="Ramesh M."/>
            <person name="Das S."/>
            <person name="Dasgupta S."/>
            <person name="Kirsebom L.A."/>
        </authorList>
    </citation>
    <scope>NUCLEOTIDE SEQUENCE</scope>
    <source>
        <strain evidence="4">DSM 44615</strain>
    </source>
</reference>
<evidence type="ECO:0000256" key="1">
    <source>
        <dbReference type="ARBA" id="ARBA00022679"/>
    </source>
</evidence>
<evidence type="ECO:0000259" key="3">
    <source>
        <dbReference type="SMART" id="SM00563"/>
    </source>
</evidence>
<dbReference type="SMART" id="SM00563">
    <property type="entry name" value="PlsC"/>
    <property type="match status" value="1"/>
</dbReference>
<dbReference type="AlphaFoldDB" id="A0A9X3BMI1"/>
<dbReference type="RefSeq" id="WP_264012158.1">
    <property type="nucleotide sequence ID" value="NZ_JACKSJ010000062.1"/>
</dbReference>
<evidence type="ECO:0000313" key="4">
    <source>
        <dbReference type="EMBL" id="MCV7169980.1"/>
    </source>
</evidence>
<dbReference type="EMBL" id="JACKSJ010000062">
    <property type="protein sequence ID" value="MCV7169980.1"/>
    <property type="molecule type" value="Genomic_DNA"/>
</dbReference>
<dbReference type="GO" id="GO:0006654">
    <property type="term" value="P:phosphatidic acid biosynthetic process"/>
    <property type="evidence" value="ECO:0007669"/>
    <property type="project" value="TreeGrafter"/>
</dbReference>
<keyword evidence="2 4" id="KW-0012">Acyltransferase</keyword>
<dbReference type="Pfam" id="PF01553">
    <property type="entry name" value="Acyltransferase"/>
    <property type="match status" value="1"/>
</dbReference>
<organism evidence="4 5">
    <name type="scientific">[Mycobacterium] manitobense</name>
    <dbReference type="NCBI Taxonomy" id="190147"/>
    <lineage>
        <taxon>Bacteria</taxon>
        <taxon>Bacillati</taxon>
        <taxon>Actinomycetota</taxon>
        <taxon>Actinomycetes</taxon>
        <taxon>Mycobacteriales</taxon>
        <taxon>Mycobacteriaceae</taxon>
        <taxon>Mycolicibacterium</taxon>
    </lineage>
</organism>
<dbReference type="PANTHER" id="PTHR10434">
    <property type="entry name" value="1-ACYL-SN-GLYCEROL-3-PHOSPHATE ACYLTRANSFERASE"/>
    <property type="match status" value="1"/>
</dbReference>
<protein>
    <submittedName>
        <fullName evidence="4">1-acyl-sn-glycerol-3-phosphate acyltransferase</fullName>
    </submittedName>
</protein>
<keyword evidence="5" id="KW-1185">Reference proteome</keyword>
<dbReference type="InterPro" id="IPR002123">
    <property type="entry name" value="Plipid/glycerol_acylTrfase"/>
</dbReference>
<keyword evidence="1" id="KW-0808">Transferase</keyword>
<gene>
    <name evidence="4" type="ORF">H7I41_08600</name>
</gene>
<name>A0A9X3BMI1_9MYCO</name>
<evidence type="ECO:0000313" key="5">
    <source>
        <dbReference type="Proteomes" id="UP001140293"/>
    </source>
</evidence>